<accession>A0A5D2B8V9</accession>
<sequence>MTTEGEDAVTRCTGVRGPAGTWCGSCEASRVVGMRGGGFLSLRRWRPTAGC</sequence>
<protein>
    <submittedName>
        <fullName evidence="1">Uncharacterized protein</fullName>
    </submittedName>
</protein>
<gene>
    <name evidence="1" type="ORF">ES288_D09G001200v1</name>
</gene>
<dbReference type="EMBL" id="CM017709">
    <property type="protein sequence ID" value="TYG52102.1"/>
    <property type="molecule type" value="Genomic_DNA"/>
</dbReference>
<proteinExistence type="predicted"/>
<evidence type="ECO:0000313" key="2">
    <source>
        <dbReference type="Proteomes" id="UP000323506"/>
    </source>
</evidence>
<organism evidence="1 2">
    <name type="scientific">Gossypium darwinii</name>
    <name type="common">Darwin's cotton</name>
    <name type="synonym">Gossypium barbadense var. darwinii</name>
    <dbReference type="NCBI Taxonomy" id="34276"/>
    <lineage>
        <taxon>Eukaryota</taxon>
        <taxon>Viridiplantae</taxon>
        <taxon>Streptophyta</taxon>
        <taxon>Embryophyta</taxon>
        <taxon>Tracheophyta</taxon>
        <taxon>Spermatophyta</taxon>
        <taxon>Magnoliopsida</taxon>
        <taxon>eudicotyledons</taxon>
        <taxon>Gunneridae</taxon>
        <taxon>Pentapetalae</taxon>
        <taxon>rosids</taxon>
        <taxon>malvids</taxon>
        <taxon>Malvales</taxon>
        <taxon>Malvaceae</taxon>
        <taxon>Malvoideae</taxon>
        <taxon>Gossypium</taxon>
    </lineage>
</organism>
<reference evidence="1 2" key="1">
    <citation type="submission" date="2019-06" db="EMBL/GenBank/DDBJ databases">
        <title>WGS assembly of Gossypium darwinii.</title>
        <authorList>
            <person name="Chen Z.J."/>
            <person name="Sreedasyam A."/>
            <person name="Ando A."/>
            <person name="Song Q."/>
            <person name="De L."/>
            <person name="Hulse-Kemp A."/>
            <person name="Ding M."/>
            <person name="Ye W."/>
            <person name="Kirkbride R."/>
            <person name="Jenkins J."/>
            <person name="Plott C."/>
            <person name="Lovell J."/>
            <person name="Lin Y.-M."/>
            <person name="Vaughn R."/>
            <person name="Liu B."/>
            <person name="Li W."/>
            <person name="Simpson S."/>
            <person name="Scheffler B."/>
            <person name="Saski C."/>
            <person name="Grover C."/>
            <person name="Hu G."/>
            <person name="Conover J."/>
            <person name="Carlson J."/>
            <person name="Shu S."/>
            <person name="Boston L."/>
            <person name="Williams M."/>
            <person name="Peterson D."/>
            <person name="Mcgee K."/>
            <person name="Jones D."/>
            <person name="Wendel J."/>
            <person name="Stelly D."/>
            <person name="Grimwood J."/>
            <person name="Schmutz J."/>
        </authorList>
    </citation>
    <scope>NUCLEOTIDE SEQUENCE [LARGE SCALE GENOMIC DNA]</scope>
    <source>
        <strain evidence="1">1808015.09</strain>
    </source>
</reference>
<dbReference type="AlphaFoldDB" id="A0A5D2B8V9"/>
<dbReference type="Proteomes" id="UP000323506">
    <property type="component" value="Chromosome D09"/>
</dbReference>
<keyword evidence="2" id="KW-1185">Reference proteome</keyword>
<name>A0A5D2B8V9_GOSDA</name>
<evidence type="ECO:0000313" key="1">
    <source>
        <dbReference type="EMBL" id="TYG52102.1"/>
    </source>
</evidence>